<sequence length="104" mass="11152">MAKKRMYSFAKEKHSGKGILSTILGTLSLVIFAVLAWLAYYLDGQGGVYLGSIGLLGMVFAVSSVVFGLMGFGENNVRYLFPKIGSILGGIMVALWVFVVLIGI</sequence>
<keyword evidence="1" id="KW-1133">Transmembrane helix</keyword>
<keyword evidence="3" id="KW-1185">Reference proteome</keyword>
<accession>A0ABS8EST7</accession>
<comment type="caution">
    <text evidence="2">The sequence shown here is derived from an EMBL/GenBank/DDBJ whole genome shotgun (WGS) entry which is preliminary data.</text>
</comment>
<feature type="transmembrane region" description="Helical" evidence="1">
    <location>
        <begin position="48"/>
        <end position="72"/>
    </location>
</feature>
<dbReference type="Pfam" id="PF19639">
    <property type="entry name" value="DUF6142"/>
    <property type="match status" value="1"/>
</dbReference>
<keyword evidence="1" id="KW-0472">Membrane</keyword>
<keyword evidence="1" id="KW-0812">Transmembrane</keyword>
<evidence type="ECO:0000256" key="1">
    <source>
        <dbReference type="SAM" id="Phobius"/>
    </source>
</evidence>
<name>A0ABS8EST7_9FIRM</name>
<evidence type="ECO:0000313" key="2">
    <source>
        <dbReference type="EMBL" id="MCC2148255.1"/>
    </source>
</evidence>
<evidence type="ECO:0000313" key="3">
    <source>
        <dbReference type="Proteomes" id="UP001299235"/>
    </source>
</evidence>
<feature type="transmembrane region" description="Helical" evidence="1">
    <location>
        <begin position="20"/>
        <end position="42"/>
    </location>
</feature>
<dbReference type="Proteomes" id="UP001299235">
    <property type="component" value="Unassembled WGS sequence"/>
</dbReference>
<dbReference type="EMBL" id="JAJEQE010000006">
    <property type="protein sequence ID" value="MCC2148255.1"/>
    <property type="molecule type" value="Genomic_DNA"/>
</dbReference>
<dbReference type="InterPro" id="IPR046140">
    <property type="entry name" value="DUF6142"/>
</dbReference>
<feature type="transmembrane region" description="Helical" evidence="1">
    <location>
        <begin position="84"/>
        <end position="103"/>
    </location>
</feature>
<reference evidence="2 3" key="1">
    <citation type="submission" date="2021-10" db="EMBL/GenBank/DDBJ databases">
        <title>Anaerobic single-cell dispensing facilitates the cultivation of human gut bacteria.</title>
        <authorList>
            <person name="Afrizal A."/>
        </authorList>
    </citation>
    <scope>NUCLEOTIDE SEQUENCE [LARGE SCALE GENOMIC DNA]</scope>
    <source>
        <strain evidence="2 3">CLA-AA-H246</strain>
    </source>
</reference>
<proteinExistence type="predicted"/>
<protein>
    <submittedName>
        <fullName evidence="2">DUF6142 family protein</fullName>
    </submittedName>
</protein>
<gene>
    <name evidence="2" type="ORF">LKD42_03135</name>
</gene>
<organism evidence="2 3">
    <name type="scientific">Hominisplanchenecus faecis</name>
    <dbReference type="NCBI Taxonomy" id="2885351"/>
    <lineage>
        <taxon>Bacteria</taxon>
        <taxon>Bacillati</taxon>
        <taxon>Bacillota</taxon>
        <taxon>Clostridia</taxon>
        <taxon>Lachnospirales</taxon>
        <taxon>Lachnospiraceae</taxon>
        <taxon>Hominisplanchenecus</taxon>
    </lineage>
</organism>
<dbReference type="RefSeq" id="WP_022118967.1">
    <property type="nucleotide sequence ID" value="NZ_JAJEQE010000006.1"/>
</dbReference>